<comment type="similarity">
    <text evidence="3">Belongs to the CDP-alcohol phosphatidyltransferase class-I family.</text>
</comment>
<dbReference type="InterPro" id="IPR043130">
    <property type="entry name" value="CDP-OH_PTrfase_TM_dom"/>
</dbReference>
<dbReference type="Pfam" id="PF01066">
    <property type="entry name" value="CDP-OH_P_transf"/>
    <property type="match status" value="1"/>
</dbReference>
<keyword evidence="9 15" id="KW-1133">Transmembrane helix</keyword>
<evidence type="ECO:0000256" key="6">
    <source>
        <dbReference type="ARBA" id="ARBA00022516"/>
    </source>
</evidence>
<evidence type="ECO:0000256" key="3">
    <source>
        <dbReference type="ARBA" id="ARBA00010441"/>
    </source>
</evidence>
<feature type="transmembrane region" description="Helical" evidence="15">
    <location>
        <begin position="198"/>
        <end position="214"/>
    </location>
</feature>
<keyword evidence="7 16" id="KW-0808">Transferase</keyword>
<evidence type="ECO:0000256" key="9">
    <source>
        <dbReference type="ARBA" id="ARBA00022989"/>
    </source>
</evidence>
<evidence type="ECO:0000256" key="7">
    <source>
        <dbReference type="ARBA" id="ARBA00022679"/>
    </source>
</evidence>
<evidence type="ECO:0000256" key="10">
    <source>
        <dbReference type="ARBA" id="ARBA00023098"/>
    </source>
</evidence>
<comment type="catalytic activity">
    <reaction evidence="1">
        <text>a CDP-1,2-diacyl-sn-glycerol + L-serine = a 1,2-diacyl-sn-glycero-3-phospho-L-serine + CMP + H(+)</text>
        <dbReference type="Rhea" id="RHEA:16913"/>
        <dbReference type="ChEBI" id="CHEBI:15378"/>
        <dbReference type="ChEBI" id="CHEBI:33384"/>
        <dbReference type="ChEBI" id="CHEBI:57262"/>
        <dbReference type="ChEBI" id="CHEBI:58332"/>
        <dbReference type="ChEBI" id="CHEBI:60377"/>
        <dbReference type="EC" id="2.7.8.8"/>
    </reaction>
</comment>
<keyword evidence="6" id="KW-0444">Lipid biosynthesis</keyword>
<evidence type="ECO:0000256" key="8">
    <source>
        <dbReference type="ARBA" id="ARBA00022692"/>
    </source>
</evidence>
<evidence type="ECO:0000313" key="16">
    <source>
        <dbReference type="EMBL" id="VAW91341.1"/>
    </source>
</evidence>
<evidence type="ECO:0000256" key="11">
    <source>
        <dbReference type="ARBA" id="ARBA00023136"/>
    </source>
</evidence>
<dbReference type="GO" id="GO:0008654">
    <property type="term" value="P:phospholipid biosynthetic process"/>
    <property type="evidence" value="ECO:0007669"/>
    <property type="project" value="UniProtKB-KW"/>
</dbReference>
<keyword evidence="12" id="KW-0594">Phospholipid biosynthesis</keyword>
<evidence type="ECO:0000256" key="1">
    <source>
        <dbReference type="ARBA" id="ARBA00000287"/>
    </source>
</evidence>
<dbReference type="InterPro" id="IPR050324">
    <property type="entry name" value="CDP-alcohol_PTase-I"/>
</dbReference>
<keyword evidence="8 15" id="KW-0812">Transmembrane</keyword>
<dbReference type="InterPro" id="IPR048254">
    <property type="entry name" value="CDP_ALCOHOL_P_TRANSF_CS"/>
</dbReference>
<keyword evidence="13" id="KW-1208">Phospholipid metabolism</keyword>
<keyword evidence="11 15" id="KW-0472">Membrane</keyword>
<keyword evidence="10" id="KW-0443">Lipid metabolism</keyword>
<dbReference type="PANTHER" id="PTHR14269:SF61">
    <property type="entry name" value="CDP-DIACYLGLYCEROL--SERINE O-PHOSPHATIDYLTRANSFERASE"/>
    <property type="match status" value="1"/>
</dbReference>
<gene>
    <name evidence="16" type="ORF">MNBD_GAMMA21-344</name>
</gene>
<accession>A0A3B0ZI51</accession>
<dbReference type="GO" id="GO:0016020">
    <property type="term" value="C:membrane"/>
    <property type="evidence" value="ECO:0007669"/>
    <property type="project" value="InterPro"/>
</dbReference>
<dbReference type="Gene3D" id="1.20.120.1760">
    <property type="match status" value="1"/>
</dbReference>
<proteinExistence type="inferred from homology"/>
<sequence length="258" mass="28266">MGQRSKEIRRRGIYLLPNLLTLTALFCGFFAIVAATKGWFDWAAYAIFIAMILDGADGRVARWTNTQSDFGAEFDSLSDMVSFGVAPALIIFEYALGSTSQLGKIGWVAAFIYTAAAALRLARFNTQVGTADKAYFQGLPSPAAAGIVTGFVWVSHIYLDPHPVLNIFAVILTISAGVLMVSNIRYHSFKGFDFRSKVPFVGMVAIVMVIAVVVSDPPIVLFSIFLLYAGSGPVLTLYELQKRRKQRRGEEKKTESVS</sequence>
<feature type="transmembrane region" description="Helical" evidence="15">
    <location>
        <begin position="102"/>
        <end position="122"/>
    </location>
</feature>
<dbReference type="PANTHER" id="PTHR14269">
    <property type="entry name" value="CDP-DIACYLGLYCEROL--GLYCEROL-3-PHOSPHATE 3-PHOSPHATIDYLTRANSFERASE-RELATED"/>
    <property type="match status" value="1"/>
</dbReference>
<evidence type="ECO:0000256" key="15">
    <source>
        <dbReference type="SAM" id="Phobius"/>
    </source>
</evidence>
<evidence type="ECO:0000256" key="12">
    <source>
        <dbReference type="ARBA" id="ARBA00023209"/>
    </source>
</evidence>
<evidence type="ECO:0000256" key="13">
    <source>
        <dbReference type="ARBA" id="ARBA00023264"/>
    </source>
</evidence>
<comment type="subcellular location">
    <subcellularLocation>
        <location evidence="2">Endomembrane system</location>
        <topology evidence="2">Multi-pass membrane protein</topology>
    </subcellularLocation>
</comment>
<dbReference type="GO" id="GO:0012505">
    <property type="term" value="C:endomembrane system"/>
    <property type="evidence" value="ECO:0007669"/>
    <property type="project" value="UniProtKB-SubCell"/>
</dbReference>
<feature type="transmembrane region" description="Helical" evidence="15">
    <location>
        <begin position="134"/>
        <end position="158"/>
    </location>
</feature>
<evidence type="ECO:0000256" key="2">
    <source>
        <dbReference type="ARBA" id="ARBA00004127"/>
    </source>
</evidence>
<dbReference type="InterPro" id="IPR004533">
    <property type="entry name" value="CDP-diaglyc--ser_O-PTrfase"/>
</dbReference>
<dbReference type="EMBL" id="UOFR01000010">
    <property type="protein sequence ID" value="VAW91341.1"/>
    <property type="molecule type" value="Genomic_DNA"/>
</dbReference>
<evidence type="ECO:0000256" key="14">
    <source>
        <dbReference type="ARBA" id="ARBA00032361"/>
    </source>
</evidence>
<feature type="transmembrane region" description="Helical" evidence="15">
    <location>
        <begin position="220"/>
        <end position="238"/>
    </location>
</feature>
<dbReference type="EC" id="2.7.8.8" evidence="4"/>
<dbReference type="AlphaFoldDB" id="A0A3B0ZI51"/>
<evidence type="ECO:0000256" key="5">
    <source>
        <dbReference type="ARBA" id="ARBA00017171"/>
    </source>
</evidence>
<dbReference type="GO" id="GO:0003882">
    <property type="term" value="F:CDP-diacylglycerol-serine O-phosphatidyltransferase activity"/>
    <property type="evidence" value="ECO:0007669"/>
    <property type="project" value="UniProtKB-EC"/>
</dbReference>
<feature type="transmembrane region" description="Helical" evidence="15">
    <location>
        <begin position="12"/>
        <end position="33"/>
    </location>
</feature>
<protein>
    <recommendedName>
        <fullName evidence="5">CDP-diacylglycerol--serine O-phosphatidyltransferase</fullName>
        <ecNumber evidence="4">2.7.8.8</ecNumber>
    </recommendedName>
    <alternativeName>
        <fullName evidence="14">Phosphatidylserine synthase</fullName>
    </alternativeName>
</protein>
<dbReference type="PROSITE" id="PS00379">
    <property type="entry name" value="CDP_ALCOHOL_P_TRANSF"/>
    <property type="match status" value="1"/>
</dbReference>
<feature type="transmembrane region" description="Helical" evidence="15">
    <location>
        <begin position="164"/>
        <end position="186"/>
    </location>
</feature>
<evidence type="ECO:0000256" key="4">
    <source>
        <dbReference type="ARBA" id="ARBA00013174"/>
    </source>
</evidence>
<organism evidence="16">
    <name type="scientific">hydrothermal vent metagenome</name>
    <dbReference type="NCBI Taxonomy" id="652676"/>
    <lineage>
        <taxon>unclassified sequences</taxon>
        <taxon>metagenomes</taxon>
        <taxon>ecological metagenomes</taxon>
    </lineage>
</organism>
<dbReference type="NCBIfam" id="TIGR00473">
    <property type="entry name" value="pssA"/>
    <property type="match status" value="1"/>
</dbReference>
<name>A0A3B0ZI51_9ZZZZ</name>
<dbReference type="InterPro" id="IPR000462">
    <property type="entry name" value="CDP-OH_P_trans"/>
</dbReference>
<reference evidence="16" key="1">
    <citation type="submission" date="2018-06" db="EMBL/GenBank/DDBJ databases">
        <authorList>
            <person name="Zhirakovskaya E."/>
        </authorList>
    </citation>
    <scope>NUCLEOTIDE SEQUENCE</scope>
</reference>